<protein>
    <submittedName>
        <fullName evidence="2">Uncharacterized protein</fullName>
    </submittedName>
</protein>
<evidence type="ECO:0000313" key="2">
    <source>
        <dbReference type="EMBL" id="CAK6449871.1"/>
    </source>
</evidence>
<name>A0ABP0AHA6_PIPNA</name>
<feature type="region of interest" description="Disordered" evidence="1">
    <location>
        <begin position="1"/>
        <end position="121"/>
    </location>
</feature>
<organism evidence="2 3">
    <name type="scientific">Pipistrellus nathusii</name>
    <name type="common">Nathusius' pipistrelle</name>
    <dbReference type="NCBI Taxonomy" id="59473"/>
    <lineage>
        <taxon>Eukaryota</taxon>
        <taxon>Metazoa</taxon>
        <taxon>Chordata</taxon>
        <taxon>Craniata</taxon>
        <taxon>Vertebrata</taxon>
        <taxon>Euteleostomi</taxon>
        <taxon>Mammalia</taxon>
        <taxon>Eutheria</taxon>
        <taxon>Laurasiatheria</taxon>
        <taxon>Chiroptera</taxon>
        <taxon>Yangochiroptera</taxon>
        <taxon>Vespertilionidae</taxon>
        <taxon>Pipistrellus</taxon>
    </lineage>
</organism>
<evidence type="ECO:0000256" key="1">
    <source>
        <dbReference type="SAM" id="MobiDB-lite"/>
    </source>
</evidence>
<keyword evidence="3" id="KW-1185">Reference proteome</keyword>
<gene>
    <name evidence="2" type="ORF">MPIPNATIZW_LOCUS18177</name>
</gene>
<dbReference type="Proteomes" id="UP001314169">
    <property type="component" value="Chromosome 9"/>
</dbReference>
<proteinExistence type="predicted"/>
<evidence type="ECO:0000313" key="3">
    <source>
        <dbReference type="Proteomes" id="UP001314169"/>
    </source>
</evidence>
<accession>A0ABP0AHA6</accession>
<reference evidence="2" key="1">
    <citation type="submission" date="2023-12" db="EMBL/GenBank/DDBJ databases">
        <authorList>
            <person name="Brown T."/>
        </authorList>
    </citation>
    <scope>NUCLEOTIDE SEQUENCE</scope>
</reference>
<dbReference type="EMBL" id="OY882866">
    <property type="protein sequence ID" value="CAK6449871.1"/>
    <property type="molecule type" value="Genomic_DNA"/>
</dbReference>
<feature type="compositionally biased region" description="Pro residues" evidence="1">
    <location>
        <begin position="35"/>
        <end position="57"/>
    </location>
</feature>
<sequence length="121" mass="12312">MSGGRPVPGPGVSGPKQPQLVDKSTWQLSALLGSPPDPPDCPASPRPPPPGGPAEPEPPGEDKTGCRGGGQDVTERRGARAPSARKAATCSRRMEPFFSRAGSLPPRPPPGAPPDGLRAPS</sequence>